<dbReference type="GO" id="GO:0003684">
    <property type="term" value="F:damaged DNA binding"/>
    <property type="evidence" value="ECO:0007669"/>
    <property type="project" value="TreeGrafter"/>
</dbReference>
<keyword evidence="3" id="KW-0269">Exonuclease</keyword>
<feature type="region of interest" description="Disordered" evidence="4">
    <location>
        <begin position="1293"/>
        <end position="1316"/>
    </location>
</feature>
<proteinExistence type="predicted"/>
<feature type="compositionally biased region" description="Basic and acidic residues" evidence="4">
    <location>
        <begin position="26"/>
        <end position="35"/>
    </location>
</feature>
<dbReference type="VEuPathDB" id="ToxoDB:BESB_073040"/>
<feature type="region of interest" description="Disordered" evidence="4">
    <location>
        <begin position="318"/>
        <end position="375"/>
    </location>
</feature>
<feature type="compositionally biased region" description="Pro residues" evidence="4">
    <location>
        <begin position="80"/>
        <end position="94"/>
    </location>
</feature>
<evidence type="ECO:0000256" key="4">
    <source>
        <dbReference type="SAM" id="MobiDB-lite"/>
    </source>
</evidence>
<feature type="region of interest" description="Disordered" evidence="4">
    <location>
        <begin position="382"/>
        <end position="401"/>
    </location>
</feature>
<dbReference type="Proteomes" id="UP000224006">
    <property type="component" value="Unassembled WGS sequence"/>
</dbReference>
<dbReference type="RefSeq" id="XP_029218161.1">
    <property type="nucleotide sequence ID" value="XM_029365677.1"/>
</dbReference>
<evidence type="ECO:0000313" key="5">
    <source>
        <dbReference type="EMBL" id="PFH34152.1"/>
    </source>
</evidence>
<organism evidence="5 6">
    <name type="scientific">Besnoitia besnoiti</name>
    <name type="common">Apicomplexan protozoan</name>
    <dbReference type="NCBI Taxonomy" id="94643"/>
    <lineage>
        <taxon>Eukaryota</taxon>
        <taxon>Sar</taxon>
        <taxon>Alveolata</taxon>
        <taxon>Apicomplexa</taxon>
        <taxon>Conoidasida</taxon>
        <taxon>Coccidia</taxon>
        <taxon>Eucoccidiorida</taxon>
        <taxon>Eimeriorina</taxon>
        <taxon>Sarcocystidae</taxon>
        <taxon>Besnoitia</taxon>
    </lineage>
</organism>
<comment type="caution">
    <text evidence="5">The sequence shown here is derived from an EMBL/GenBank/DDBJ whole genome shotgun (WGS) entry which is preliminary data.</text>
</comment>
<keyword evidence="6" id="KW-1185">Reference proteome</keyword>
<dbReference type="PANTHER" id="PTHR23240">
    <property type="entry name" value="DNA CROSS-LINK REPAIR PROTEIN PSO2/SNM1-RELATED"/>
    <property type="match status" value="1"/>
</dbReference>
<accession>A0A2A9MFI2</accession>
<dbReference type="KEGG" id="bbes:BESB_073040"/>
<feature type="region of interest" description="Disordered" evidence="4">
    <location>
        <begin position="676"/>
        <end position="708"/>
    </location>
</feature>
<feature type="region of interest" description="Disordered" evidence="4">
    <location>
        <begin position="790"/>
        <end position="832"/>
    </location>
</feature>
<keyword evidence="2" id="KW-0378">Hydrolase</keyword>
<feature type="region of interest" description="Disordered" evidence="4">
    <location>
        <begin position="25"/>
        <end position="166"/>
    </location>
</feature>
<feature type="region of interest" description="Disordered" evidence="4">
    <location>
        <begin position="1464"/>
        <end position="1571"/>
    </location>
</feature>
<sequence length="1672" mass="178662">MPLYGPLPFTTIFVDFFRVPPHLRRLIPDGRRRPGDSLPSTTAGERPCGSPNPAQSQSSVSVQNSRPPPSPPQASLSPPAAAPPSLPPARPTGPPGASSAPSRPPARSPLPAACAPAAQPSERGAAEEETLLLPKGAPSGEARQGQHSEGNAARRERQLDARGESSERGDFHFYAENPWVFLLSHLHQDHISGLHGLWREGRIFCSAATRRLLLLRFPLLAPCVAALDLHRVYRLCFHAKNSAPREGKELRGGRRSEETQKKGDTGDDSEAQEGAQSAHFDRERKLTIRRRRNAEEAAAASRAETPARLDAAAAGKDWGNLIIPDGDSRRLHDPDLPPSAGQKESRETDGLGARTPANSPTAKLSGDAHEDDAADSKEIAHAEETLSLRGSGSRPRGRNEKEQKDALIVRLMLVDAHHCPGSVVFVLQSPAFGVYVHTGDFNCNPDTVNGLIENVKDAISCLKRDAEAYLWPLPAALPCATQAEQSLFFVHDGNGHDAEVVAEEALYRRQQQSRIGRTSIGRQASSSSLLSASAVAVSPCACDSSGFAASSCPAACAASPTSSSESACDSSADACALFSSSLLSSSSLRSSQLVCASPPSASEGGDCWSCAGIGFREGQRDAIDHLFLDNTYLHPVFDFSSSPASFSRLLSRIRSISFLLSTRAIAKQTRERLRTATSCDASPPCGPSHDVPSFSSSSASPIPSEASQFSSPPAAASLWILVGVDSLGKEALLQALSEKLRVPVRVSAVRFDALKQLVADSSSLARHFRRGLPEDLERALACRRHQEPSCASPKKKKCREKQAARAQAPPFHGLQTDVRQTDRQRHASWSVHTADQGTAPHACCPCSPCLQCEFCTASSREEGQTRKRRKGACNVEACEEAKANGDRNESCRRLHDGEARGRQVDIPSEREEGELSEEEMDEILVDEERDEWGQRGGKKEMCRVQLFAVSRRLLRRCLMCLHRQWESAVYMHRTSTQRGARGLCEPRTTEKRILSRTVVGVVCSEAGPWPGVCLGVSGSGPARDDPLFASSLRSLFPLSSSLTGEAAADESENNVPPLLSLLHSSHSDFFHLCRFTLALKPQAVSLLSPVPCPYARRQTAVAEERDSAAASAAVDANPSLLPSSCSASVASASAAFFSSSSDLPSNQRTPHFVSASATACCFPSSVHSSLDTPFGQPPLPLSSSPPPLLYSSPAFPKAGPSTPNISRAGLSACVEDLEGESGELSFFSVGDMLMQEHFLQDFTEEAQQSHSLGGRLAPLSSSASAATQGAIGAACASTVSPVPAFSQFKESVSASPSSPPGCPSPPPVSSHCAAPDASWSSSASSSPSSTFSSTCSPLPPGAVYTGPGAYDGDEGLALFMEACGVPSVFLAAGRSCFSALRSTKRSRLGPRPSGLPRERRSTRGYPFKNDEIFVCPRHGYLIEKQRELSQREKSGGAPPGQAPLASAHCVDTETYVPLQARTHASEAEKNARKEHHTDSPPLQAAQKEDPTQAEADVGSTEGTSFAEFEHKVQSDAPGPRAKRTYTRGARSGDEARAVPLLSGSHLEGNRSGPPGQNSIRTADTRRSSVDSAPLSILSQSRANAAHGSLPAASSARVYSIDDSDDDARVEEAEKISPREARIENEEDSRAPSEDESDDRAAGRRRGFTPRWIHAPRRCLLGRKQGKGLFRKI</sequence>
<evidence type="ECO:0000256" key="3">
    <source>
        <dbReference type="ARBA" id="ARBA00022839"/>
    </source>
</evidence>
<dbReference type="Gene3D" id="3.60.15.10">
    <property type="entry name" value="Ribonuclease Z/Hydroxyacylglutathione hydrolase-like"/>
    <property type="match status" value="2"/>
</dbReference>
<feature type="region of interest" description="Disordered" evidence="4">
    <location>
        <begin position="1586"/>
        <end position="1648"/>
    </location>
</feature>
<gene>
    <name evidence="5" type="ORF">BESB_073040</name>
</gene>
<dbReference type="GO" id="GO:0035312">
    <property type="term" value="F:5'-3' DNA exonuclease activity"/>
    <property type="evidence" value="ECO:0007669"/>
    <property type="project" value="TreeGrafter"/>
</dbReference>
<reference evidence="5 6" key="1">
    <citation type="submission" date="2017-09" db="EMBL/GenBank/DDBJ databases">
        <title>Genome sequencing of Besnoitia besnoiti strain Bb-Ger1.</title>
        <authorList>
            <person name="Schares G."/>
            <person name="Venepally P."/>
            <person name="Lorenzi H.A."/>
        </authorList>
    </citation>
    <scope>NUCLEOTIDE SEQUENCE [LARGE SCALE GENOMIC DNA]</scope>
    <source>
        <strain evidence="5 6">Bb-Ger1</strain>
    </source>
</reference>
<protein>
    <recommendedName>
        <fullName evidence="7">Metallo-beta-lactamase domain-containing protein</fullName>
    </recommendedName>
</protein>
<feature type="compositionally biased region" description="Low complexity" evidence="4">
    <location>
        <begin position="687"/>
        <end position="708"/>
    </location>
</feature>
<keyword evidence="1" id="KW-0540">Nuclease</keyword>
<feature type="compositionally biased region" description="Basic and acidic residues" evidence="4">
    <location>
        <begin position="326"/>
        <end position="335"/>
    </location>
</feature>
<dbReference type="OrthoDB" id="346985at2759"/>
<evidence type="ECO:0000313" key="6">
    <source>
        <dbReference type="Proteomes" id="UP000224006"/>
    </source>
</evidence>
<feature type="compositionally biased region" description="Basic and acidic residues" evidence="4">
    <location>
        <begin position="1609"/>
        <end position="1632"/>
    </location>
</feature>
<evidence type="ECO:0000256" key="1">
    <source>
        <dbReference type="ARBA" id="ARBA00022722"/>
    </source>
</evidence>
<feature type="compositionally biased region" description="Low complexity" evidence="4">
    <location>
        <begin position="109"/>
        <end position="121"/>
    </location>
</feature>
<evidence type="ECO:0008006" key="7">
    <source>
        <dbReference type="Google" id="ProtNLM"/>
    </source>
</evidence>
<dbReference type="GeneID" id="40312230"/>
<feature type="compositionally biased region" description="Low complexity" evidence="4">
    <location>
        <begin position="51"/>
        <end position="65"/>
    </location>
</feature>
<feature type="compositionally biased region" description="Basic and acidic residues" evidence="4">
    <location>
        <begin position="244"/>
        <end position="265"/>
    </location>
</feature>
<feature type="compositionally biased region" description="Basic and acidic residues" evidence="4">
    <location>
        <begin position="152"/>
        <end position="166"/>
    </location>
</feature>
<dbReference type="SUPFAM" id="SSF56281">
    <property type="entry name" value="Metallo-hydrolase/oxidoreductase"/>
    <property type="match status" value="2"/>
</dbReference>
<dbReference type="GO" id="GO:0036297">
    <property type="term" value="P:interstrand cross-link repair"/>
    <property type="evidence" value="ECO:0007669"/>
    <property type="project" value="TreeGrafter"/>
</dbReference>
<feature type="region of interest" description="Disordered" evidence="4">
    <location>
        <begin position="244"/>
        <end position="289"/>
    </location>
</feature>
<dbReference type="EMBL" id="NWUJ01000007">
    <property type="protein sequence ID" value="PFH34152.1"/>
    <property type="molecule type" value="Genomic_DNA"/>
</dbReference>
<feature type="region of interest" description="Disordered" evidence="4">
    <location>
        <begin position="1382"/>
        <end position="1403"/>
    </location>
</feature>
<name>A0A2A9MFI2_BESBE</name>
<dbReference type="InterPro" id="IPR036866">
    <property type="entry name" value="RibonucZ/Hydroxyglut_hydro"/>
</dbReference>
<evidence type="ECO:0000256" key="2">
    <source>
        <dbReference type="ARBA" id="ARBA00022801"/>
    </source>
</evidence>
<feature type="compositionally biased region" description="Pro residues" evidence="4">
    <location>
        <begin position="1297"/>
        <end position="1308"/>
    </location>
</feature>
<feature type="compositionally biased region" description="Basic and acidic residues" evidence="4">
    <location>
        <begin position="1464"/>
        <end position="1478"/>
    </location>
</feature>
<dbReference type="PANTHER" id="PTHR23240:SF8">
    <property type="entry name" value="PROTEIN ARTEMIS"/>
    <property type="match status" value="1"/>
</dbReference>
<dbReference type="GO" id="GO:0006303">
    <property type="term" value="P:double-strand break repair via nonhomologous end joining"/>
    <property type="evidence" value="ECO:0007669"/>
    <property type="project" value="TreeGrafter"/>
</dbReference>